<comment type="caution">
    <text evidence="1">The sequence shown here is derived from an EMBL/GenBank/DDBJ whole genome shotgun (WGS) entry which is preliminary data.</text>
</comment>
<reference evidence="1 2" key="1">
    <citation type="submission" date="2024-09" db="EMBL/GenBank/DDBJ databases">
        <authorList>
            <person name="Zhang Z.-H."/>
        </authorList>
    </citation>
    <scope>NUCLEOTIDE SEQUENCE [LARGE SCALE GENOMIC DNA]</scope>
    <source>
        <strain evidence="1 2">HHTR114</strain>
    </source>
</reference>
<dbReference type="RefSeq" id="WP_379879738.1">
    <property type="nucleotide sequence ID" value="NZ_JBHPON010000001.1"/>
</dbReference>
<organism evidence="1 2">
    <name type="scientific">Hyphococcus aureus</name>
    <dbReference type="NCBI Taxonomy" id="2666033"/>
    <lineage>
        <taxon>Bacteria</taxon>
        <taxon>Pseudomonadati</taxon>
        <taxon>Pseudomonadota</taxon>
        <taxon>Alphaproteobacteria</taxon>
        <taxon>Parvularculales</taxon>
        <taxon>Parvularculaceae</taxon>
        <taxon>Hyphococcus</taxon>
    </lineage>
</organism>
<name>A0ABW1KY21_9PROT</name>
<protein>
    <submittedName>
        <fullName evidence="1">Uncharacterized protein</fullName>
    </submittedName>
</protein>
<dbReference type="EMBL" id="JBHPON010000001">
    <property type="protein sequence ID" value="MFC6034927.1"/>
    <property type="molecule type" value="Genomic_DNA"/>
</dbReference>
<accession>A0ABW1KY21</accession>
<evidence type="ECO:0000313" key="1">
    <source>
        <dbReference type="EMBL" id="MFC6034927.1"/>
    </source>
</evidence>
<sequence length="138" mass="15606">MDEFCQGLDDMTAALAKAIHDAVRQGDKTVTMSFSAFNNAKAALRYREQDVIKYALTHTVRGLSFHSMVMYSSDETLRFARARLTGVRLQKGCFTITAPCAFDLPGFRDFIGCNARQNFQPVIERYARRARRKTLAAQ</sequence>
<proteinExistence type="predicted"/>
<dbReference type="Proteomes" id="UP001596116">
    <property type="component" value="Unassembled WGS sequence"/>
</dbReference>
<evidence type="ECO:0000313" key="2">
    <source>
        <dbReference type="Proteomes" id="UP001596116"/>
    </source>
</evidence>
<gene>
    <name evidence="1" type="ORF">ACFMB1_05190</name>
</gene>
<keyword evidence="2" id="KW-1185">Reference proteome</keyword>